<dbReference type="Gene3D" id="3.40.50.1820">
    <property type="entry name" value="alpha/beta hydrolase"/>
    <property type="match status" value="1"/>
</dbReference>
<dbReference type="InterPro" id="IPR029058">
    <property type="entry name" value="AB_hydrolase_fold"/>
</dbReference>
<proteinExistence type="predicted"/>
<evidence type="ECO:0000313" key="3">
    <source>
        <dbReference type="Proteomes" id="UP000824062"/>
    </source>
</evidence>
<protein>
    <recommendedName>
        <fullName evidence="1">Fungal lipase-type domain-containing protein</fullName>
    </recommendedName>
</protein>
<feature type="domain" description="Fungal lipase-type" evidence="1">
    <location>
        <begin position="193"/>
        <end position="321"/>
    </location>
</feature>
<dbReference type="GO" id="GO:0006629">
    <property type="term" value="P:lipid metabolic process"/>
    <property type="evidence" value="ECO:0007669"/>
    <property type="project" value="InterPro"/>
</dbReference>
<organism evidence="2 3">
    <name type="scientific">Candidatus Olsenella pullistercoris</name>
    <dbReference type="NCBI Taxonomy" id="2838712"/>
    <lineage>
        <taxon>Bacteria</taxon>
        <taxon>Bacillati</taxon>
        <taxon>Actinomycetota</taxon>
        <taxon>Coriobacteriia</taxon>
        <taxon>Coriobacteriales</taxon>
        <taxon>Atopobiaceae</taxon>
        <taxon>Olsenella</taxon>
    </lineage>
</organism>
<comment type="caution">
    <text evidence="2">The sequence shown here is derived from an EMBL/GenBank/DDBJ whole genome shotgun (WGS) entry which is preliminary data.</text>
</comment>
<dbReference type="Proteomes" id="UP000824062">
    <property type="component" value="Unassembled WGS sequence"/>
</dbReference>
<gene>
    <name evidence="2" type="ORF">IAA19_05945</name>
</gene>
<dbReference type="Pfam" id="PF01764">
    <property type="entry name" value="Lipase_3"/>
    <property type="match status" value="1"/>
</dbReference>
<dbReference type="PANTHER" id="PTHR45856">
    <property type="entry name" value="ALPHA/BETA-HYDROLASES SUPERFAMILY PROTEIN"/>
    <property type="match status" value="1"/>
</dbReference>
<dbReference type="InterPro" id="IPR002921">
    <property type="entry name" value="Fungal_lipase-type"/>
</dbReference>
<reference evidence="2" key="2">
    <citation type="submission" date="2021-04" db="EMBL/GenBank/DDBJ databases">
        <authorList>
            <person name="Gilroy R."/>
        </authorList>
    </citation>
    <scope>NUCLEOTIDE SEQUENCE</scope>
    <source>
        <strain evidence="2">ChiHjej12B11-14209</strain>
    </source>
</reference>
<dbReference type="InterPro" id="IPR051218">
    <property type="entry name" value="Sec_MonoDiacylglyc_Lipase"/>
</dbReference>
<dbReference type="AlphaFoldDB" id="A0A9D2EZT5"/>
<evidence type="ECO:0000259" key="1">
    <source>
        <dbReference type="Pfam" id="PF01764"/>
    </source>
</evidence>
<name>A0A9D2EZT5_9ACTN</name>
<dbReference type="SUPFAM" id="SSF53474">
    <property type="entry name" value="alpha/beta-Hydrolases"/>
    <property type="match status" value="1"/>
</dbReference>
<dbReference type="PANTHER" id="PTHR45856:SF24">
    <property type="entry name" value="FUNGAL LIPASE-LIKE DOMAIN-CONTAINING PROTEIN"/>
    <property type="match status" value="1"/>
</dbReference>
<evidence type="ECO:0000313" key="2">
    <source>
        <dbReference type="EMBL" id="HIZ46545.1"/>
    </source>
</evidence>
<reference evidence="2" key="1">
    <citation type="journal article" date="2021" name="PeerJ">
        <title>Extensive microbial diversity within the chicken gut microbiome revealed by metagenomics and culture.</title>
        <authorList>
            <person name="Gilroy R."/>
            <person name="Ravi A."/>
            <person name="Getino M."/>
            <person name="Pursley I."/>
            <person name="Horton D.L."/>
            <person name="Alikhan N.F."/>
            <person name="Baker D."/>
            <person name="Gharbi K."/>
            <person name="Hall N."/>
            <person name="Watson M."/>
            <person name="Adriaenssens E.M."/>
            <person name="Foster-Nyarko E."/>
            <person name="Jarju S."/>
            <person name="Secka A."/>
            <person name="Antonio M."/>
            <person name="Oren A."/>
            <person name="Chaudhuri R.R."/>
            <person name="La Ragione R."/>
            <person name="Hildebrand F."/>
            <person name="Pallen M.J."/>
        </authorList>
    </citation>
    <scope>NUCLEOTIDE SEQUENCE</scope>
    <source>
        <strain evidence="2">ChiHjej12B11-14209</strain>
    </source>
</reference>
<sequence>MRLRRRTGRSRRRRSVLLALLVAIALADTATLAGAAVLHVRRLERASGTNAVTAPEVVAERREGPFTATIDYAALFSADGHQVSSEVRWADDWFFQDATEYNHDLAHTCAVLSAVANAESAYYQQGSSAPAYAEQAFAELGFEEVSTASYRYRSEVLDEVLGVVDGTDVVAYTLATRHVTNSETGEERLLTVVVVRGSYGSEWLSNARIESAEDATGDGDHLGFTLAAEEIVADLEERAAELDPSVERSYLFCGHSRGAAVASLLASYVDDVPALASAEDVRAYGFATPNCTSSTEARSARYDNIFNVLNPSDVVTSLPPAAWGYDRYGQDVWLPGEGDASLAALLPRMRAAYLETMGVACPADPSDRSVVGELAERLADAAPSLEALASPLTWPDVAAALMDADLPGLLSSHYPNTYIAWLEATDAGDLTFS</sequence>
<dbReference type="EMBL" id="DXBM01000050">
    <property type="protein sequence ID" value="HIZ46545.1"/>
    <property type="molecule type" value="Genomic_DNA"/>
</dbReference>
<accession>A0A9D2EZT5</accession>